<dbReference type="EMBL" id="JXJU01000003">
    <property type="protein sequence ID" value="PCS00604.1"/>
    <property type="molecule type" value="Genomic_DNA"/>
</dbReference>
<comment type="caution">
    <text evidence="1">The sequence shown here is derived from an EMBL/GenBank/DDBJ whole genome shotgun (WGS) entry which is preliminary data.</text>
</comment>
<reference evidence="1 2" key="1">
    <citation type="submission" date="2014-12" db="EMBL/GenBank/DDBJ databases">
        <title>Draft genome sequences of 10 type strains of Lactococcus.</title>
        <authorList>
            <person name="Sun Z."/>
            <person name="Zhong Z."/>
            <person name="Liu W."/>
            <person name="Zhang W."/>
            <person name="Zhang H."/>
        </authorList>
    </citation>
    <scope>NUCLEOTIDE SEQUENCE [LARGE SCALE GENOMIC DNA]</scope>
    <source>
        <strain evidence="1 2">JCM 16395</strain>
    </source>
</reference>
<keyword evidence="2" id="KW-1185">Reference proteome</keyword>
<proteinExistence type="predicted"/>
<protein>
    <submittedName>
        <fullName evidence="1">Uncharacterized protein</fullName>
    </submittedName>
</protein>
<evidence type="ECO:0000313" key="1">
    <source>
        <dbReference type="EMBL" id="PCS00604.1"/>
    </source>
</evidence>
<sequence>MKSDKTDTWVIASLPLLETTCLRLSCLSFPIGSWMVNVLSLK</sequence>
<dbReference type="AlphaFoldDB" id="A0A2A5RMQ4"/>
<accession>A0A2A5RMQ4</accession>
<name>A0A2A5RMQ4_9LACT</name>
<organism evidence="1 2">
    <name type="scientific">Lactococcus fujiensis JCM 16395</name>
    <dbReference type="NCBI Taxonomy" id="1291764"/>
    <lineage>
        <taxon>Bacteria</taxon>
        <taxon>Bacillati</taxon>
        <taxon>Bacillota</taxon>
        <taxon>Bacilli</taxon>
        <taxon>Lactobacillales</taxon>
        <taxon>Streptococcaceae</taxon>
        <taxon>Lactococcus</taxon>
    </lineage>
</organism>
<gene>
    <name evidence="1" type="ORF">RT41_GL000986</name>
</gene>
<dbReference type="Proteomes" id="UP000218181">
    <property type="component" value="Unassembled WGS sequence"/>
</dbReference>
<evidence type="ECO:0000313" key="2">
    <source>
        <dbReference type="Proteomes" id="UP000218181"/>
    </source>
</evidence>